<dbReference type="Proteomes" id="UP001164250">
    <property type="component" value="Chromosome 3"/>
</dbReference>
<keyword evidence="2" id="KW-1185">Reference proteome</keyword>
<reference evidence="2" key="1">
    <citation type="journal article" date="2023" name="G3 (Bethesda)">
        <title>Genome assembly and association tests identify interacting loci associated with vigor, precocity, and sex in interspecific pistachio rootstocks.</title>
        <authorList>
            <person name="Palmer W."/>
            <person name="Jacygrad E."/>
            <person name="Sagayaradj S."/>
            <person name="Cavanaugh K."/>
            <person name="Han R."/>
            <person name="Bertier L."/>
            <person name="Beede B."/>
            <person name="Kafkas S."/>
            <person name="Golino D."/>
            <person name="Preece J."/>
            <person name="Michelmore R."/>
        </authorList>
    </citation>
    <scope>NUCLEOTIDE SEQUENCE [LARGE SCALE GENOMIC DNA]</scope>
</reference>
<protein>
    <submittedName>
        <fullName evidence="1">Uncharacterized protein</fullName>
    </submittedName>
</protein>
<evidence type="ECO:0000313" key="1">
    <source>
        <dbReference type="EMBL" id="KAJ0103036.1"/>
    </source>
</evidence>
<dbReference type="EMBL" id="CM047899">
    <property type="protein sequence ID" value="KAJ0103036.1"/>
    <property type="molecule type" value="Genomic_DNA"/>
</dbReference>
<gene>
    <name evidence="1" type="ORF">Patl1_04347</name>
</gene>
<accession>A0ACC1BVP6</accession>
<sequence length="212" mass="23871">MLIYKAPIEGKIETLNSIPDVDYSHTTHRGNNVIHLAAKLGHKTFVLEARCSGYPYLKSEKNLKGHTPLHVATRAGQIDIVKQLVPTEEICSSSVHSIGMSSFYHLRDRGGGEGIIELLRMKNNVQSTALHEALRNGHKEVAIYLWKLDQGMASFVTSTGESLLYLADDSSCGEMVSEIMKFLNQQLFSKDVYLLRPLRRQLNTKIYIIWAQ</sequence>
<evidence type="ECO:0000313" key="2">
    <source>
        <dbReference type="Proteomes" id="UP001164250"/>
    </source>
</evidence>
<comment type="caution">
    <text evidence="1">The sequence shown here is derived from an EMBL/GenBank/DDBJ whole genome shotgun (WGS) entry which is preliminary data.</text>
</comment>
<name>A0ACC1BVP6_9ROSI</name>
<proteinExistence type="predicted"/>
<organism evidence="1 2">
    <name type="scientific">Pistacia atlantica</name>
    <dbReference type="NCBI Taxonomy" id="434234"/>
    <lineage>
        <taxon>Eukaryota</taxon>
        <taxon>Viridiplantae</taxon>
        <taxon>Streptophyta</taxon>
        <taxon>Embryophyta</taxon>
        <taxon>Tracheophyta</taxon>
        <taxon>Spermatophyta</taxon>
        <taxon>Magnoliopsida</taxon>
        <taxon>eudicotyledons</taxon>
        <taxon>Gunneridae</taxon>
        <taxon>Pentapetalae</taxon>
        <taxon>rosids</taxon>
        <taxon>malvids</taxon>
        <taxon>Sapindales</taxon>
        <taxon>Anacardiaceae</taxon>
        <taxon>Pistacia</taxon>
    </lineage>
</organism>